<reference evidence="1" key="1">
    <citation type="journal article" date="2014" name="Front. Microbiol.">
        <title>High frequency of phylogenetically diverse reductive dehalogenase-homologous genes in deep subseafloor sedimentary metagenomes.</title>
        <authorList>
            <person name="Kawai M."/>
            <person name="Futagami T."/>
            <person name="Toyoda A."/>
            <person name="Takaki Y."/>
            <person name="Nishi S."/>
            <person name="Hori S."/>
            <person name="Arai W."/>
            <person name="Tsubouchi T."/>
            <person name="Morono Y."/>
            <person name="Uchiyama I."/>
            <person name="Ito T."/>
            <person name="Fujiyama A."/>
            <person name="Inagaki F."/>
            <person name="Takami H."/>
        </authorList>
    </citation>
    <scope>NUCLEOTIDE SEQUENCE</scope>
    <source>
        <strain evidence="1">Expedition CK06-06</strain>
    </source>
</reference>
<gene>
    <name evidence="1" type="ORF">S01H1_81033</name>
</gene>
<organism evidence="1">
    <name type="scientific">marine sediment metagenome</name>
    <dbReference type="NCBI Taxonomy" id="412755"/>
    <lineage>
        <taxon>unclassified sequences</taxon>
        <taxon>metagenomes</taxon>
        <taxon>ecological metagenomes</taxon>
    </lineage>
</organism>
<accession>X0Y705</accession>
<dbReference type="EMBL" id="BARS01054791">
    <property type="protein sequence ID" value="GAG51684.1"/>
    <property type="molecule type" value="Genomic_DNA"/>
</dbReference>
<evidence type="ECO:0000313" key="1">
    <source>
        <dbReference type="EMBL" id="GAG51684.1"/>
    </source>
</evidence>
<protein>
    <submittedName>
        <fullName evidence="1">Uncharacterized protein</fullName>
    </submittedName>
</protein>
<comment type="caution">
    <text evidence="1">The sequence shown here is derived from an EMBL/GenBank/DDBJ whole genome shotgun (WGS) entry which is preliminary data.</text>
</comment>
<sequence length="54" mass="6239">MLRPDPFTAPGHYWTPLLLHITRCLWLTAFTQSLWALQTAETLDKIEVQGSEKL</sequence>
<dbReference type="AlphaFoldDB" id="X0Y705"/>
<name>X0Y705_9ZZZZ</name>
<proteinExistence type="predicted"/>